<dbReference type="EMBL" id="PCRH01000024">
    <property type="protein sequence ID" value="PIP17215.1"/>
    <property type="molecule type" value="Genomic_DNA"/>
</dbReference>
<dbReference type="GO" id="GO:0006310">
    <property type="term" value="P:DNA recombination"/>
    <property type="evidence" value="ECO:0007669"/>
    <property type="project" value="UniProtKB-KW"/>
</dbReference>
<accession>A0A2G9YDA6</accession>
<dbReference type="PANTHER" id="PTHR30563:SF0">
    <property type="entry name" value="DNA RECOMBINATION PROTEIN RMUC"/>
    <property type="match status" value="1"/>
</dbReference>
<evidence type="ECO:0000256" key="2">
    <source>
        <dbReference type="ARBA" id="ARBA00009840"/>
    </source>
</evidence>
<evidence type="ECO:0000313" key="6">
    <source>
        <dbReference type="EMBL" id="PIP17215.1"/>
    </source>
</evidence>
<proteinExistence type="inferred from homology"/>
<gene>
    <name evidence="6" type="ORF">COX44_01090</name>
</gene>
<name>A0A2G9YDA6_9BACT</name>
<dbReference type="PANTHER" id="PTHR30563">
    <property type="entry name" value="DNA RECOMBINATION PROTEIN RMUC"/>
    <property type="match status" value="1"/>
</dbReference>
<organism evidence="6 7">
    <name type="scientific">Candidatus Portnoybacteria bacterium CG23_combo_of_CG06-09_8_20_14_all_37_13</name>
    <dbReference type="NCBI Taxonomy" id="1974819"/>
    <lineage>
        <taxon>Bacteria</taxon>
        <taxon>Candidatus Portnoyibacteriota</taxon>
    </lineage>
</organism>
<evidence type="ECO:0008006" key="8">
    <source>
        <dbReference type="Google" id="ProtNLM"/>
    </source>
</evidence>
<keyword evidence="3" id="KW-0175">Coiled coil</keyword>
<dbReference type="AlphaFoldDB" id="A0A2G9YDA6"/>
<protein>
    <recommendedName>
        <fullName evidence="8">DNA recombination protein RmuC</fullName>
    </recommendedName>
</protein>
<reference evidence="6 7" key="1">
    <citation type="submission" date="2017-09" db="EMBL/GenBank/DDBJ databases">
        <title>Depth-based differentiation of microbial function through sediment-hosted aquifers and enrichment of novel symbionts in the deep terrestrial subsurface.</title>
        <authorList>
            <person name="Probst A.J."/>
            <person name="Ladd B."/>
            <person name="Jarett J.K."/>
            <person name="Geller-Mcgrath D.E."/>
            <person name="Sieber C.M."/>
            <person name="Emerson J.B."/>
            <person name="Anantharaman K."/>
            <person name="Thomas B.C."/>
            <person name="Malmstrom R."/>
            <person name="Stieglmeier M."/>
            <person name="Klingl A."/>
            <person name="Woyke T."/>
            <person name="Ryan C.M."/>
            <person name="Banfield J.F."/>
        </authorList>
    </citation>
    <scope>NUCLEOTIDE SEQUENCE [LARGE SCALE GENOMIC DNA]</scope>
    <source>
        <strain evidence="6">CG23_combo_of_CG06-09_8_20_14_all_37_13</strain>
    </source>
</reference>
<evidence type="ECO:0000256" key="5">
    <source>
        <dbReference type="SAM" id="Phobius"/>
    </source>
</evidence>
<dbReference type="Pfam" id="PF02646">
    <property type="entry name" value="RmuC"/>
    <property type="match status" value="1"/>
</dbReference>
<evidence type="ECO:0000256" key="3">
    <source>
        <dbReference type="ARBA" id="ARBA00023054"/>
    </source>
</evidence>
<comment type="similarity">
    <text evidence="2">Belongs to the RmuC family.</text>
</comment>
<evidence type="ECO:0000256" key="1">
    <source>
        <dbReference type="ARBA" id="ARBA00003416"/>
    </source>
</evidence>
<sequence>MSSIIFLIVVIIFGFIALFYFLNKKFQELKKDSGLNILSQGIQAMHQRLDKSAEVIGNVARELGAMQEIGRDMKKLQDLFQSPKLRGNIGEQILRNLLEQILPKQAFKLQHQFRQGQIVDAIIKTSHGIVPIDSKFPASADKRQVKLHINNIANKYILPQEGTVDFAVMYVPSESTYYEMIIKQPDLLQYGYDKKVYFVSPNNFYYFLKIIMIGLEGAKIEEASRKILAGIKAIQQEANKFDQELSVLLRHINNTKLASERVDSRFQQLSSKIDNVQLLQNSNNKFIA</sequence>
<keyword evidence="5" id="KW-0472">Membrane</keyword>
<feature type="transmembrane region" description="Helical" evidence="5">
    <location>
        <begin position="6"/>
        <end position="23"/>
    </location>
</feature>
<comment type="function">
    <text evidence="1">Involved in DNA recombination.</text>
</comment>
<evidence type="ECO:0000256" key="4">
    <source>
        <dbReference type="ARBA" id="ARBA00023172"/>
    </source>
</evidence>
<comment type="caution">
    <text evidence="6">The sequence shown here is derived from an EMBL/GenBank/DDBJ whole genome shotgun (WGS) entry which is preliminary data.</text>
</comment>
<keyword evidence="4" id="KW-0233">DNA recombination</keyword>
<evidence type="ECO:0000313" key="7">
    <source>
        <dbReference type="Proteomes" id="UP000231480"/>
    </source>
</evidence>
<dbReference type="Proteomes" id="UP000231480">
    <property type="component" value="Unassembled WGS sequence"/>
</dbReference>
<keyword evidence="5" id="KW-1133">Transmembrane helix</keyword>
<dbReference type="InterPro" id="IPR003798">
    <property type="entry name" value="DNA_recombination_RmuC"/>
</dbReference>
<keyword evidence="5" id="KW-0812">Transmembrane</keyword>